<dbReference type="OrthoDB" id="482201at2"/>
<reference evidence="3" key="2">
    <citation type="submission" date="2015-09" db="EMBL/GenBank/DDBJ databases">
        <title>Draft genome sequence of a multidrug-resistant Chryseobacterium indologenes isolate from Malaysia.</title>
        <authorList>
            <person name="Yu C.Y."/>
            <person name="Ang G.Y."/>
            <person name="Chan K.-G."/>
        </authorList>
    </citation>
    <scope>NUCLEOTIDE SEQUENCE [LARGE SCALE GENOMIC DNA]</scope>
    <source>
        <strain evidence="3">CI_885</strain>
    </source>
</reference>
<proteinExistence type="predicted"/>
<dbReference type="Proteomes" id="UP000037953">
    <property type="component" value="Unassembled WGS sequence"/>
</dbReference>
<accession>A0A0N0IX23</accession>
<name>A0A0N0IX23_CHRID</name>
<evidence type="ECO:0000259" key="1">
    <source>
        <dbReference type="Pfam" id="PF18299"/>
    </source>
</evidence>
<dbReference type="AlphaFoldDB" id="A0A0N0IX23"/>
<comment type="caution">
    <text evidence="2">The sequence shown here is derived from an EMBL/GenBank/DDBJ whole genome shotgun (WGS) entry which is preliminary data.</text>
</comment>
<dbReference type="RefSeq" id="WP_062697458.1">
    <property type="nucleotide sequence ID" value="NZ_LJOD01000003.1"/>
</dbReference>
<evidence type="ECO:0000313" key="3">
    <source>
        <dbReference type="Proteomes" id="UP000037953"/>
    </source>
</evidence>
<gene>
    <name evidence="2" type="ORF">AOB46_06400</name>
</gene>
<dbReference type="EMBL" id="LJOD01000003">
    <property type="protein sequence ID" value="KPE51852.1"/>
    <property type="molecule type" value="Genomic_DNA"/>
</dbReference>
<feature type="domain" description="ATP-grasp" evidence="1">
    <location>
        <begin position="84"/>
        <end position="234"/>
    </location>
</feature>
<dbReference type="PATRIC" id="fig|253.9.peg.2952"/>
<organism evidence="2 3">
    <name type="scientific">Chryseobacterium indologenes</name>
    <name type="common">Flavobacterium indologenes</name>
    <dbReference type="NCBI Taxonomy" id="253"/>
    <lineage>
        <taxon>Bacteria</taxon>
        <taxon>Pseudomonadati</taxon>
        <taxon>Bacteroidota</taxon>
        <taxon>Flavobacteriia</taxon>
        <taxon>Flavobacteriales</taxon>
        <taxon>Weeksellaceae</taxon>
        <taxon>Chryseobacterium group</taxon>
        <taxon>Chryseobacterium</taxon>
    </lineage>
</organism>
<dbReference type="Pfam" id="PF18299">
    <property type="entry name" value="R2K_2"/>
    <property type="match status" value="1"/>
</dbReference>
<reference evidence="2 3" key="1">
    <citation type="journal article" date="2015" name="Genom Data">
        <title>Draft genome sequence of a multidrug-resistant Chryseobacterium indologenes isolate from Malaysia.</title>
        <authorList>
            <person name="Yu C.Y."/>
            <person name="Ang G.Y."/>
            <person name="Cheng H.J."/>
            <person name="Cheong Y.M."/>
            <person name="Yin W.F."/>
            <person name="Chan K.G."/>
        </authorList>
    </citation>
    <scope>NUCLEOTIDE SEQUENCE [LARGE SCALE GENOMIC DNA]</scope>
    <source>
        <strain evidence="2 3">CI_885</strain>
    </source>
</reference>
<evidence type="ECO:0000313" key="2">
    <source>
        <dbReference type="EMBL" id="KPE51852.1"/>
    </source>
</evidence>
<dbReference type="SUPFAM" id="SSF56059">
    <property type="entry name" value="Glutathione synthetase ATP-binding domain-like"/>
    <property type="match status" value="1"/>
</dbReference>
<protein>
    <recommendedName>
        <fullName evidence="1">ATP-grasp domain-containing protein</fullName>
    </recommendedName>
</protein>
<sequence>MIEKAYIHEYGNKKLEPEHQDVIDVLEKRNIGYELFTDKKIFRNQLNIDHTTFVAGNHFVFSSIFKKYKINPPSDCYPKCLHPYLQRNIWTTTIRDFLKNMDGDLQPVFVKPKSDTKLFTGFRIESVSDFYLLSEFSKNTELYCSESVDWKAEYRIFVNNSKIVGMRLYDGDEQYQPNMEVIRNAVNDLENSEEKTKGYGIDFGVLSNGNTALVEWNDGYALGSYGLDKEIYTDLLLERWYEIAHAIFQKQR</sequence>
<dbReference type="InterPro" id="IPR041261">
    <property type="entry name" value="R2K_2"/>
</dbReference>